<evidence type="ECO:0000313" key="3">
    <source>
        <dbReference type="Proteomes" id="UP000516151"/>
    </source>
</evidence>
<feature type="region of interest" description="Disordered" evidence="1">
    <location>
        <begin position="1"/>
        <end position="49"/>
    </location>
</feature>
<feature type="compositionally biased region" description="Basic residues" evidence="1">
    <location>
        <begin position="39"/>
        <end position="49"/>
    </location>
</feature>
<protein>
    <submittedName>
        <fullName evidence="2">Uncharacterized protein</fullName>
    </submittedName>
</protein>
<evidence type="ECO:0000256" key="1">
    <source>
        <dbReference type="SAM" id="MobiDB-lite"/>
    </source>
</evidence>
<sequence>MAKPKRRPQTPKNQDARTRKILDLRRGSRTTPVPSGTVYKRRPKHGSWQ</sequence>
<dbReference type="GeneID" id="77927547"/>
<keyword evidence="3" id="KW-1185">Reference proteome</keyword>
<organism evidence="2 3">
    <name type="scientific">Streptomyces phage Faust</name>
    <dbReference type="NCBI Taxonomy" id="2767565"/>
    <lineage>
        <taxon>Viruses</taxon>
        <taxon>Duplodnaviria</taxon>
        <taxon>Heunggongvirae</taxon>
        <taxon>Uroviricota</taxon>
        <taxon>Caudoviricetes</taxon>
        <taxon>Stanwilliamsviridae</taxon>
        <taxon>Loccivirinae</taxon>
        <taxon>Faustvirus</taxon>
        <taxon>Faustvirus faust</taxon>
    </lineage>
</organism>
<dbReference type="EMBL" id="MT684598">
    <property type="protein sequence ID" value="QNN99324.1"/>
    <property type="molecule type" value="Genomic_DNA"/>
</dbReference>
<dbReference type="KEGG" id="vg:77927547"/>
<dbReference type="Proteomes" id="UP000516151">
    <property type="component" value="Segment"/>
</dbReference>
<feature type="compositionally biased region" description="Basic and acidic residues" evidence="1">
    <location>
        <begin position="14"/>
        <end position="26"/>
    </location>
</feature>
<dbReference type="RefSeq" id="YP_010651831.1">
    <property type="nucleotide sequence ID" value="NC_070783.1"/>
</dbReference>
<accession>A0A7G9UZ69</accession>
<reference evidence="2 3" key="1">
    <citation type="submission" date="2020-06" db="EMBL/GenBank/DDBJ databases">
        <authorList>
            <person name="Arora M.N."/>
            <person name="Dalling M.T."/>
            <person name="Dawson S.P.M."/>
            <person name="Elia S.N."/>
            <person name="Burke B."/>
            <person name="Shaffer C.D."/>
            <person name="Weston-Hafer K.A."/>
            <person name="Garlena R.A."/>
            <person name="Russell D.A."/>
            <person name="Pope W.H."/>
            <person name="Jacobs-Sera D."/>
            <person name="Hatfull G.F."/>
        </authorList>
    </citation>
    <scope>NUCLEOTIDE SEQUENCE [LARGE SCALE GENOMIC DNA]</scope>
</reference>
<gene>
    <name evidence="2" type="primary">252</name>
    <name evidence="2" type="ORF">SEA_FAUST_252</name>
</gene>
<proteinExistence type="predicted"/>
<evidence type="ECO:0000313" key="2">
    <source>
        <dbReference type="EMBL" id="QNN99324.1"/>
    </source>
</evidence>
<name>A0A7G9UZ69_9CAUD</name>